<dbReference type="InterPro" id="IPR029033">
    <property type="entry name" value="His_PPase_superfam"/>
</dbReference>
<dbReference type="SUPFAM" id="SSF53254">
    <property type="entry name" value="Phosphoglycerate mutase-like"/>
    <property type="match status" value="1"/>
</dbReference>
<proteinExistence type="predicted"/>
<dbReference type="SMART" id="SM00855">
    <property type="entry name" value="PGAM"/>
    <property type="match status" value="1"/>
</dbReference>
<sequence length="216" mass="24082">MPHITLVRHGQANSTAKDEVAYDRLSDLGRQQARWLGAHLRDSGEGFARVYAGTLRRHQETAVEMAAEDVVLDPRLNELEYFTLSQLMATQHGIAIPTDRPGFLRHMPVLLSYWQEGKLDGAPESFADFESRVRDVLTEIADGPGRALVVTSGGLIGMTMRITMGLDLRALAHACLAIQNTSLHRYQPLPTGLVLMQFNALPHLDHPDRHHARTHL</sequence>
<dbReference type="RefSeq" id="WP_099910687.1">
    <property type="nucleotide sequence ID" value="NZ_AWWI01000062.1"/>
</dbReference>
<keyword evidence="2" id="KW-1185">Reference proteome</keyword>
<dbReference type="GO" id="GO:0005737">
    <property type="term" value="C:cytoplasm"/>
    <property type="evidence" value="ECO:0007669"/>
    <property type="project" value="TreeGrafter"/>
</dbReference>
<evidence type="ECO:0000313" key="1">
    <source>
        <dbReference type="EMBL" id="PIL20444.1"/>
    </source>
</evidence>
<organism evidence="1 2">
    <name type="scientific">Puniceibacterium antarcticum</name>
    <dbReference type="NCBI Taxonomy" id="1206336"/>
    <lineage>
        <taxon>Bacteria</taxon>
        <taxon>Pseudomonadati</taxon>
        <taxon>Pseudomonadota</taxon>
        <taxon>Alphaproteobacteria</taxon>
        <taxon>Rhodobacterales</taxon>
        <taxon>Paracoccaceae</taxon>
        <taxon>Puniceibacterium</taxon>
    </lineage>
</organism>
<dbReference type="CDD" id="cd07067">
    <property type="entry name" value="HP_PGM_like"/>
    <property type="match status" value="1"/>
</dbReference>
<comment type="caution">
    <text evidence="1">The sequence shown here is derived from an EMBL/GenBank/DDBJ whole genome shotgun (WGS) entry which is preliminary data.</text>
</comment>
<dbReference type="InterPro" id="IPR013078">
    <property type="entry name" value="His_Pase_superF_clade-1"/>
</dbReference>
<protein>
    <recommendedName>
        <fullName evidence="3">Phosphoglycerate mutase</fullName>
    </recommendedName>
</protein>
<dbReference type="GO" id="GO:0016791">
    <property type="term" value="F:phosphatase activity"/>
    <property type="evidence" value="ECO:0007669"/>
    <property type="project" value="TreeGrafter"/>
</dbReference>
<dbReference type="Proteomes" id="UP000231259">
    <property type="component" value="Unassembled WGS sequence"/>
</dbReference>
<evidence type="ECO:0008006" key="3">
    <source>
        <dbReference type="Google" id="ProtNLM"/>
    </source>
</evidence>
<dbReference type="PANTHER" id="PTHR48100:SF1">
    <property type="entry name" value="HISTIDINE PHOSPHATASE FAMILY PROTEIN-RELATED"/>
    <property type="match status" value="1"/>
</dbReference>
<dbReference type="Gene3D" id="3.40.50.1240">
    <property type="entry name" value="Phosphoglycerate mutase-like"/>
    <property type="match status" value="1"/>
</dbReference>
<evidence type="ECO:0000313" key="2">
    <source>
        <dbReference type="Proteomes" id="UP000231259"/>
    </source>
</evidence>
<dbReference type="EMBL" id="AWWI01000062">
    <property type="protein sequence ID" value="PIL20444.1"/>
    <property type="molecule type" value="Genomic_DNA"/>
</dbReference>
<dbReference type="OrthoDB" id="280692at2"/>
<name>A0A2G8RFT2_9RHOB</name>
<dbReference type="PANTHER" id="PTHR48100">
    <property type="entry name" value="BROAD-SPECIFICITY PHOSPHATASE YOR283W-RELATED"/>
    <property type="match status" value="1"/>
</dbReference>
<dbReference type="InterPro" id="IPR050275">
    <property type="entry name" value="PGM_Phosphatase"/>
</dbReference>
<dbReference type="AlphaFoldDB" id="A0A2G8RFT2"/>
<accession>A0A2G8RFT2</accession>
<gene>
    <name evidence="1" type="ORF">P775_09475</name>
</gene>
<reference evidence="1 2" key="1">
    <citation type="submission" date="2013-09" db="EMBL/GenBank/DDBJ databases">
        <title>Genome sequencing of Phaeobacter antarcticus sp. nov. SM1211.</title>
        <authorList>
            <person name="Zhang X.-Y."/>
            <person name="Liu C."/>
            <person name="Chen X.-L."/>
            <person name="Xie B.-B."/>
            <person name="Qin Q.-L."/>
            <person name="Rong J.-C."/>
            <person name="Zhang Y.-Z."/>
        </authorList>
    </citation>
    <scope>NUCLEOTIDE SEQUENCE [LARGE SCALE GENOMIC DNA]</scope>
    <source>
        <strain evidence="1 2">SM1211</strain>
    </source>
</reference>
<dbReference type="Pfam" id="PF00300">
    <property type="entry name" value="His_Phos_1"/>
    <property type="match status" value="1"/>
</dbReference>